<dbReference type="Pfam" id="PF14054">
    <property type="entry name" value="DUF4249"/>
    <property type="match status" value="1"/>
</dbReference>
<sequence>MKKILFSFLILLISICSSCEEVVDLKLDTAAPRLVIEANIVWIKGSSGNAQKIKLTTTTGYYEQEIPIVTGAKVTISNSDNRIFNFAEIPNSGEYGCTDFVPKIGETYTLTIVYNGETYTGTEIFQSLAPITRIEQNNEGGFTGKDIEVKAYYNDPANENNFYLSSYKYSNEATINYNVDDDKFFQGNEFFSRSQKDDLKPGDIIELSHMGISQRYYNYMNILIGIIGNNSGGPFQTPPATVRGNISNSTNPKNYPLGYFALGETDMRRYVVE</sequence>
<keyword evidence="1" id="KW-0732">Signal</keyword>
<evidence type="ECO:0000313" key="3">
    <source>
        <dbReference type="EMBL" id="OCB74669.1"/>
    </source>
</evidence>
<dbReference type="EMBL" id="FNEO01000001">
    <property type="protein sequence ID" value="SDJ09968.1"/>
    <property type="molecule type" value="Genomic_DNA"/>
</dbReference>
<dbReference type="Proteomes" id="UP000182367">
    <property type="component" value="Unassembled WGS sequence"/>
</dbReference>
<proteinExistence type="predicted"/>
<evidence type="ECO:0000313" key="6">
    <source>
        <dbReference type="Proteomes" id="UP000182367"/>
    </source>
</evidence>
<dbReference type="AlphaFoldDB" id="A0A1B9DYB1"/>
<evidence type="ECO:0000313" key="7">
    <source>
        <dbReference type="Proteomes" id="UP000321579"/>
    </source>
</evidence>
<dbReference type="STRING" id="551990.SAMN05192550_1650"/>
<dbReference type="InterPro" id="IPR025345">
    <property type="entry name" value="DUF4249"/>
</dbReference>
<reference evidence="5" key="1">
    <citation type="submission" date="2016-03" db="EMBL/GenBank/DDBJ databases">
        <title>Draft genome sequence of Paenibacillus glacialis DSM 22343.</title>
        <authorList>
            <person name="Shin S.-K."/>
            <person name="Yi H."/>
        </authorList>
    </citation>
    <scope>NUCLEOTIDE SEQUENCE [LARGE SCALE GENOMIC DNA]</scope>
    <source>
        <strain evidence="5">NBRC 105008</strain>
    </source>
</reference>
<accession>A0A1B9DYB1</accession>
<dbReference type="EMBL" id="BJVF01000001">
    <property type="protein sequence ID" value="GEL09354.1"/>
    <property type="molecule type" value="Genomic_DNA"/>
</dbReference>
<dbReference type="OrthoDB" id="1430047at2"/>
<reference evidence="4 6" key="3">
    <citation type="submission" date="2016-10" db="EMBL/GenBank/DDBJ databases">
        <authorList>
            <person name="Varghese N."/>
            <person name="Submissions S."/>
        </authorList>
    </citation>
    <scope>NUCLEOTIDE SEQUENCE [LARGE SCALE GENOMIC DNA]</scope>
    <source>
        <strain evidence="4 6">Gm-149</strain>
    </source>
</reference>
<evidence type="ECO:0000256" key="1">
    <source>
        <dbReference type="SAM" id="SignalP"/>
    </source>
</evidence>
<gene>
    <name evidence="3" type="ORF">FBGL_01490</name>
    <name evidence="2" type="ORF">FGL01_00930</name>
    <name evidence="4" type="ORF">SAMN05192550_1650</name>
</gene>
<protein>
    <recommendedName>
        <fullName evidence="8">DUF4249 domain-containing protein</fullName>
    </recommendedName>
</protein>
<feature type="chain" id="PRO_5044556260" description="DUF4249 domain-containing protein" evidence="1">
    <location>
        <begin position="20"/>
        <end position="273"/>
    </location>
</feature>
<evidence type="ECO:0008006" key="8">
    <source>
        <dbReference type="Google" id="ProtNLM"/>
    </source>
</evidence>
<dbReference type="Proteomes" id="UP000093226">
    <property type="component" value="Unassembled WGS sequence"/>
</dbReference>
<organism evidence="3 5">
    <name type="scientific">Flavobacterium glycines</name>
    <dbReference type="NCBI Taxonomy" id="551990"/>
    <lineage>
        <taxon>Bacteria</taxon>
        <taxon>Pseudomonadati</taxon>
        <taxon>Bacteroidota</taxon>
        <taxon>Flavobacteriia</taxon>
        <taxon>Flavobacteriales</taxon>
        <taxon>Flavobacteriaceae</taxon>
        <taxon>Flavobacterium</taxon>
    </lineage>
</organism>
<comment type="caution">
    <text evidence="3">The sequence shown here is derived from an EMBL/GenBank/DDBJ whole genome shotgun (WGS) entry which is preliminary data.</text>
</comment>
<name>A0A1B9DYB1_9FLAO</name>
<evidence type="ECO:0000313" key="4">
    <source>
        <dbReference type="EMBL" id="SDJ09968.1"/>
    </source>
</evidence>
<evidence type="ECO:0000313" key="5">
    <source>
        <dbReference type="Proteomes" id="UP000093226"/>
    </source>
</evidence>
<feature type="signal peptide" evidence="1">
    <location>
        <begin position="1"/>
        <end position="19"/>
    </location>
</feature>
<dbReference type="EMBL" id="LVEO01000002">
    <property type="protein sequence ID" value="OCB74669.1"/>
    <property type="molecule type" value="Genomic_DNA"/>
</dbReference>
<dbReference type="Proteomes" id="UP000321579">
    <property type="component" value="Unassembled WGS sequence"/>
</dbReference>
<dbReference type="RefSeq" id="WP_066324190.1">
    <property type="nucleotide sequence ID" value="NZ_BJVF01000001.1"/>
</dbReference>
<reference evidence="3" key="2">
    <citation type="submission" date="2016-03" db="EMBL/GenBank/DDBJ databases">
        <authorList>
            <person name="Ploux O."/>
        </authorList>
    </citation>
    <scope>NUCLEOTIDE SEQUENCE</scope>
    <source>
        <strain evidence="3">NBRC 105008</strain>
    </source>
</reference>
<reference evidence="2 7" key="4">
    <citation type="submission" date="2019-07" db="EMBL/GenBank/DDBJ databases">
        <title>Whole genome shotgun sequence of Flavobacterium glycines NBRC 105008.</title>
        <authorList>
            <person name="Hosoyama A."/>
            <person name="Uohara A."/>
            <person name="Ohji S."/>
            <person name="Ichikawa N."/>
        </authorList>
    </citation>
    <scope>NUCLEOTIDE SEQUENCE [LARGE SCALE GENOMIC DNA]</scope>
    <source>
        <strain evidence="2 7">NBRC 105008</strain>
    </source>
</reference>
<evidence type="ECO:0000313" key="2">
    <source>
        <dbReference type="EMBL" id="GEL09354.1"/>
    </source>
</evidence>
<keyword evidence="6" id="KW-1185">Reference proteome</keyword>